<dbReference type="EMBL" id="CAJVQC010169183">
    <property type="protein sequence ID" value="CAG8850133.1"/>
    <property type="molecule type" value="Genomic_DNA"/>
</dbReference>
<reference evidence="1" key="1">
    <citation type="submission" date="2021-06" db="EMBL/GenBank/DDBJ databases">
        <authorList>
            <person name="Kallberg Y."/>
            <person name="Tangrot J."/>
            <person name="Rosling A."/>
        </authorList>
    </citation>
    <scope>NUCLEOTIDE SEQUENCE</scope>
    <source>
        <strain evidence="1">MA461A</strain>
    </source>
</reference>
<accession>A0ACA9SZQ6</accession>
<comment type="caution">
    <text evidence="1">The sequence shown here is derived from an EMBL/GenBank/DDBJ whole genome shotgun (WGS) entry which is preliminary data.</text>
</comment>
<gene>
    <name evidence="1" type="ORF">RPERSI_LOCUS35941</name>
</gene>
<evidence type="ECO:0000313" key="2">
    <source>
        <dbReference type="Proteomes" id="UP000789920"/>
    </source>
</evidence>
<protein>
    <submittedName>
        <fullName evidence="1">27810_t:CDS:1</fullName>
    </submittedName>
</protein>
<dbReference type="Proteomes" id="UP000789920">
    <property type="component" value="Unassembled WGS sequence"/>
</dbReference>
<feature type="non-terminal residue" evidence="1">
    <location>
        <position position="1"/>
    </location>
</feature>
<evidence type="ECO:0000313" key="1">
    <source>
        <dbReference type="EMBL" id="CAG8850133.1"/>
    </source>
</evidence>
<proteinExistence type="predicted"/>
<name>A0ACA9SZQ6_9GLOM</name>
<sequence length="86" mass="9993">DNEKVENKKVENEKVENKKVENKKEKEQNLEIKTKKDEDVNIKVACITTDYSMQNVLLQMGLNLVSVEGARIKKVKSWVLRCHACF</sequence>
<feature type="non-terminal residue" evidence="1">
    <location>
        <position position="86"/>
    </location>
</feature>
<keyword evidence="2" id="KW-1185">Reference proteome</keyword>
<organism evidence="1 2">
    <name type="scientific">Racocetra persica</name>
    <dbReference type="NCBI Taxonomy" id="160502"/>
    <lineage>
        <taxon>Eukaryota</taxon>
        <taxon>Fungi</taxon>
        <taxon>Fungi incertae sedis</taxon>
        <taxon>Mucoromycota</taxon>
        <taxon>Glomeromycotina</taxon>
        <taxon>Glomeromycetes</taxon>
        <taxon>Diversisporales</taxon>
        <taxon>Gigasporaceae</taxon>
        <taxon>Racocetra</taxon>
    </lineage>
</organism>